<reference evidence="8 9" key="1">
    <citation type="submission" date="2018-12" db="EMBL/GenBank/DDBJ databases">
        <authorList>
            <person name="Yang E."/>
        </authorList>
    </citation>
    <scope>NUCLEOTIDE SEQUENCE [LARGE SCALE GENOMIC DNA]</scope>
    <source>
        <strain evidence="8 9">SOD</strain>
    </source>
</reference>
<dbReference type="EMBL" id="RXLQ01000001">
    <property type="protein sequence ID" value="RSZ60631.1"/>
    <property type="molecule type" value="Genomic_DNA"/>
</dbReference>
<proteinExistence type="predicted"/>
<dbReference type="AlphaFoldDB" id="A0A430HSX7"/>
<dbReference type="InterPro" id="IPR050597">
    <property type="entry name" value="Cytochrome_c_Oxidase_Subunit"/>
</dbReference>
<dbReference type="InterPro" id="IPR009056">
    <property type="entry name" value="Cyt_c-like_dom"/>
</dbReference>
<feature type="domain" description="Cytochrome c" evidence="7">
    <location>
        <begin position="240"/>
        <end position="319"/>
    </location>
</feature>
<dbReference type="Gene3D" id="1.10.760.10">
    <property type="entry name" value="Cytochrome c-like domain"/>
    <property type="match status" value="2"/>
</dbReference>
<evidence type="ECO:0000256" key="6">
    <source>
        <dbReference type="PROSITE-ProRule" id="PRU00433"/>
    </source>
</evidence>
<accession>A0A430HSX7</accession>
<keyword evidence="3 6" id="KW-0479">Metal-binding</keyword>
<organism evidence="8 9">
    <name type="scientific">Massilia atriviolacea</name>
    <dbReference type="NCBI Taxonomy" id="2495579"/>
    <lineage>
        <taxon>Bacteria</taxon>
        <taxon>Pseudomonadati</taxon>
        <taxon>Pseudomonadota</taxon>
        <taxon>Betaproteobacteria</taxon>
        <taxon>Burkholderiales</taxon>
        <taxon>Oxalobacteraceae</taxon>
        <taxon>Telluria group</taxon>
        <taxon>Massilia</taxon>
    </lineage>
</organism>
<evidence type="ECO:0000256" key="2">
    <source>
        <dbReference type="ARBA" id="ARBA00022617"/>
    </source>
</evidence>
<evidence type="ECO:0000259" key="7">
    <source>
        <dbReference type="PROSITE" id="PS51007"/>
    </source>
</evidence>
<dbReference type="GO" id="GO:0020037">
    <property type="term" value="F:heme binding"/>
    <property type="evidence" value="ECO:0007669"/>
    <property type="project" value="InterPro"/>
</dbReference>
<keyword evidence="5 6" id="KW-0408">Iron</keyword>
<dbReference type="OrthoDB" id="5295860at2"/>
<dbReference type="GO" id="GO:0046872">
    <property type="term" value="F:metal ion binding"/>
    <property type="evidence" value="ECO:0007669"/>
    <property type="project" value="UniProtKB-KW"/>
</dbReference>
<feature type="domain" description="Cytochrome c" evidence="7">
    <location>
        <begin position="329"/>
        <end position="418"/>
    </location>
</feature>
<evidence type="ECO:0000313" key="8">
    <source>
        <dbReference type="EMBL" id="RSZ60631.1"/>
    </source>
</evidence>
<keyword evidence="4" id="KW-0249">Electron transport</keyword>
<sequence>MQYRCREDSRRSSVSWFSLMAIVVSAEMIGSRSLAESGGFRHGTCRHGAAIAALEVAEQGQEFVFVAEHVQPRARDDVGAQRQQIGPQLRQRVAGARGVDPGERRRHAVLRKIEGVEAAAAGHAMRLERRPHACQLRQQMVDRDRLVISHRRLDVRDPRIRPGGNGVDGARRRFAHHVSSVTHLSTIPKYNDGQALRPYTRHAQTTPRASMKGPHMHTALPVRRTIAALALTLASGALPALAAPSAALLQRCAACHGATGNTTAAALYPNLAGQSAAYIELQLNNFRNGERPHAQMRAVAEQLTGPDMRELAAFYAAQTAKAQAPADAALERLGRQVFEHGSAGGAPACASCHGPQGHGQQPFPRIASQPAGYTLEQLKVYHDAPKFNHPLATAMKQVAVKLSDKEMRAVSAYLATLP</sequence>
<dbReference type="Proteomes" id="UP000278085">
    <property type="component" value="Unassembled WGS sequence"/>
</dbReference>
<dbReference type="PROSITE" id="PS51007">
    <property type="entry name" value="CYTC"/>
    <property type="match status" value="2"/>
</dbReference>
<evidence type="ECO:0000256" key="5">
    <source>
        <dbReference type="ARBA" id="ARBA00023004"/>
    </source>
</evidence>
<dbReference type="PANTHER" id="PTHR33751:SF9">
    <property type="entry name" value="CYTOCHROME C4"/>
    <property type="match status" value="1"/>
</dbReference>
<dbReference type="GO" id="GO:0009055">
    <property type="term" value="F:electron transfer activity"/>
    <property type="evidence" value="ECO:0007669"/>
    <property type="project" value="InterPro"/>
</dbReference>
<evidence type="ECO:0000256" key="1">
    <source>
        <dbReference type="ARBA" id="ARBA00022448"/>
    </source>
</evidence>
<dbReference type="Pfam" id="PF00034">
    <property type="entry name" value="Cytochrom_C"/>
    <property type="match status" value="2"/>
</dbReference>
<protein>
    <submittedName>
        <fullName evidence="8">Cytochrome c4</fullName>
    </submittedName>
</protein>
<evidence type="ECO:0000256" key="3">
    <source>
        <dbReference type="ARBA" id="ARBA00022723"/>
    </source>
</evidence>
<keyword evidence="1" id="KW-0813">Transport</keyword>
<keyword evidence="9" id="KW-1185">Reference proteome</keyword>
<dbReference type="SUPFAM" id="SSF46626">
    <property type="entry name" value="Cytochrome c"/>
    <property type="match status" value="2"/>
</dbReference>
<dbReference type="PANTHER" id="PTHR33751">
    <property type="entry name" value="CBB3-TYPE CYTOCHROME C OXIDASE SUBUNIT FIXP"/>
    <property type="match status" value="1"/>
</dbReference>
<evidence type="ECO:0000313" key="9">
    <source>
        <dbReference type="Proteomes" id="UP000278085"/>
    </source>
</evidence>
<evidence type="ECO:0000256" key="4">
    <source>
        <dbReference type="ARBA" id="ARBA00022982"/>
    </source>
</evidence>
<dbReference type="InterPro" id="IPR036909">
    <property type="entry name" value="Cyt_c-like_dom_sf"/>
</dbReference>
<gene>
    <name evidence="8" type="ORF">EJB06_00345</name>
</gene>
<comment type="caution">
    <text evidence="8">The sequence shown here is derived from an EMBL/GenBank/DDBJ whole genome shotgun (WGS) entry which is preliminary data.</text>
</comment>
<keyword evidence="2 6" id="KW-0349">Heme</keyword>
<name>A0A430HSX7_9BURK</name>